<keyword evidence="2" id="KW-1185">Reference proteome</keyword>
<accession>A0ABQ9Z0S7</accession>
<organism evidence="1 2">
    <name type="scientific">Daphnia magna</name>
    <dbReference type="NCBI Taxonomy" id="35525"/>
    <lineage>
        <taxon>Eukaryota</taxon>
        <taxon>Metazoa</taxon>
        <taxon>Ecdysozoa</taxon>
        <taxon>Arthropoda</taxon>
        <taxon>Crustacea</taxon>
        <taxon>Branchiopoda</taxon>
        <taxon>Diplostraca</taxon>
        <taxon>Cladocera</taxon>
        <taxon>Anomopoda</taxon>
        <taxon>Daphniidae</taxon>
        <taxon>Daphnia</taxon>
    </lineage>
</organism>
<evidence type="ECO:0000313" key="1">
    <source>
        <dbReference type="EMBL" id="KAK4006429.1"/>
    </source>
</evidence>
<name>A0ABQ9Z0S7_9CRUS</name>
<comment type="caution">
    <text evidence="1">The sequence shown here is derived from an EMBL/GenBank/DDBJ whole genome shotgun (WGS) entry which is preliminary data.</text>
</comment>
<sequence>MFRTYTTAAYASSEASQKICISEEIRASPSGNKHLGVSTLRNNRSAWNHSCHQHLSSPTTASVHFKPLVPSSLSRILALTISGEAVPRGSNTVATRLTTSTRVKLLVQWLATLNPRVSEEWAEARLMGLSSDPFIKRTNSGELEIHLCNFRSAASKRSRTTVASPTAFMTEGAE</sequence>
<reference evidence="1 2" key="1">
    <citation type="journal article" date="2023" name="Nucleic Acids Res.">
        <title>The hologenome of Daphnia magna reveals possible DNA methylation and microbiome-mediated evolution of the host genome.</title>
        <authorList>
            <person name="Chaturvedi A."/>
            <person name="Li X."/>
            <person name="Dhandapani V."/>
            <person name="Marshall H."/>
            <person name="Kissane S."/>
            <person name="Cuenca-Cambronero M."/>
            <person name="Asole G."/>
            <person name="Calvet F."/>
            <person name="Ruiz-Romero M."/>
            <person name="Marangio P."/>
            <person name="Guigo R."/>
            <person name="Rago D."/>
            <person name="Mirbahai L."/>
            <person name="Eastwood N."/>
            <person name="Colbourne J.K."/>
            <person name="Zhou J."/>
            <person name="Mallon E."/>
            <person name="Orsini L."/>
        </authorList>
    </citation>
    <scope>NUCLEOTIDE SEQUENCE [LARGE SCALE GENOMIC DNA]</scope>
    <source>
        <strain evidence="1">LRV0_1</strain>
    </source>
</reference>
<protein>
    <submittedName>
        <fullName evidence="1">Uncharacterized protein</fullName>
    </submittedName>
</protein>
<proteinExistence type="predicted"/>
<dbReference type="Proteomes" id="UP001234178">
    <property type="component" value="Unassembled WGS sequence"/>
</dbReference>
<evidence type="ECO:0000313" key="2">
    <source>
        <dbReference type="Proteomes" id="UP001234178"/>
    </source>
</evidence>
<gene>
    <name evidence="1" type="ORF">OUZ56_011582</name>
</gene>
<dbReference type="EMBL" id="JAOYFB010000002">
    <property type="protein sequence ID" value="KAK4006429.1"/>
    <property type="molecule type" value="Genomic_DNA"/>
</dbReference>